<feature type="signal peptide" evidence="1">
    <location>
        <begin position="1"/>
        <end position="21"/>
    </location>
</feature>
<dbReference type="Pfam" id="PF12667">
    <property type="entry name" value="NigD_N"/>
    <property type="match status" value="1"/>
</dbReference>
<keyword evidence="5" id="KW-1185">Reference proteome</keyword>
<feature type="domain" description="NigD-like N-terminal OB" evidence="2">
    <location>
        <begin position="37"/>
        <end position="101"/>
    </location>
</feature>
<evidence type="ECO:0000313" key="4">
    <source>
        <dbReference type="EMBL" id="SMO45214.1"/>
    </source>
</evidence>
<dbReference type="InterPro" id="IPR035376">
    <property type="entry name" value="NigD_C"/>
</dbReference>
<keyword evidence="1" id="KW-0732">Signal</keyword>
<dbReference type="Gene3D" id="2.40.50.500">
    <property type="entry name" value="NigD-like N-terminal OB domain"/>
    <property type="match status" value="1"/>
</dbReference>
<name>A0A521BDQ3_SACCC</name>
<dbReference type="InterPro" id="IPR024299">
    <property type="entry name" value="NigD-like_OB_dom"/>
</dbReference>
<dbReference type="Pfam" id="PF17415">
    <property type="entry name" value="NigD_C"/>
    <property type="match status" value="1"/>
</dbReference>
<dbReference type="OrthoDB" id="1097285at2"/>
<evidence type="ECO:0000256" key="1">
    <source>
        <dbReference type="SAM" id="SignalP"/>
    </source>
</evidence>
<organism evidence="4 5">
    <name type="scientific">Saccharicrinis carchari</name>
    <dbReference type="NCBI Taxonomy" id="1168039"/>
    <lineage>
        <taxon>Bacteria</taxon>
        <taxon>Pseudomonadati</taxon>
        <taxon>Bacteroidota</taxon>
        <taxon>Bacteroidia</taxon>
        <taxon>Marinilabiliales</taxon>
        <taxon>Marinilabiliaceae</taxon>
        <taxon>Saccharicrinis</taxon>
    </lineage>
</organism>
<evidence type="ECO:0000313" key="5">
    <source>
        <dbReference type="Proteomes" id="UP000319040"/>
    </source>
</evidence>
<dbReference type="RefSeq" id="WP_142532205.1">
    <property type="nucleotide sequence ID" value="NZ_FXTB01000001.1"/>
</dbReference>
<sequence length="253" mass="28646">MKKLLLLFGVMALLTYTSCNDDDDHYSLNNFWLSSGTISKEVGSFYVTTDEGKKLWPSATNVNVSLLEDGMRVLVNYTILGDANLDSAYDYLVKINDVSQILTKPVFEFTAQTPDEVLDSIGNDAVTIVDTWFTGDYLNVEFEYGGGGSVHFINLVYDQENSETETGEIILELKHNKNMDRYNYKQWGIASFDVSGFKIEGKDEVDFLVRSKDKDGEYGYNKVLTYIFGSSETAALMKSNYQPNKKINFSWIK</sequence>
<dbReference type="InterPro" id="IPR038179">
    <property type="entry name" value="NigD-like_N_sf"/>
</dbReference>
<protein>
    <submittedName>
        <fullName evidence="4">NigD-like protein</fullName>
    </submittedName>
</protein>
<gene>
    <name evidence="4" type="ORF">SAMN06265379_101885</name>
</gene>
<accession>A0A521BDQ3</accession>
<feature type="chain" id="PRO_5021988407" evidence="1">
    <location>
        <begin position="22"/>
        <end position="253"/>
    </location>
</feature>
<feature type="domain" description="NigD-like C-terminal" evidence="3">
    <location>
        <begin position="115"/>
        <end position="217"/>
    </location>
</feature>
<dbReference type="InterPro" id="IPR038143">
    <property type="entry name" value="NigD-like_C_dom_sf"/>
</dbReference>
<evidence type="ECO:0000259" key="3">
    <source>
        <dbReference type="Pfam" id="PF17415"/>
    </source>
</evidence>
<dbReference type="AlphaFoldDB" id="A0A521BDQ3"/>
<dbReference type="Gene3D" id="2.60.40.2370">
    <property type="entry name" value="NigD-like, C-terminal beta sandwich domain"/>
    <property type="match status" value="1"/>
</dbReference>
<dbReference type="Proteomes" id="UP000319040">
    <property type="component" value="Unassembled WGS sequence"/>
</dbReference>
<dbReference type="EMBL" id="FXTB01000001">
    <property type="protein sequence ID" value="SMO45214.1"/>
    <property type="molecule type" value="Genomic_DNA"/>
</dbReference>
<evidence type="ECO:0000259" key="2">
    <source>
        <dbReference type="Pfam" id="PF12667"/>
    </source>
</evidence>
<reference evidence="4 5" key="1">
    <citation type="submission" date="2017-05" db="EMBL/GenBank/DDBJ databases">
        <authorList>
            <person name="Varghese N."/>
            <person name="Submissions S."/>
        </authorList>
    </citation>
    <scope>NUCLEOTIDE SEQUENCE [LARGE SCALE GENOMIC DNA]</scope>
    <source>
        <strain evidence="4 5">DSM 27040</strain>
    </source>
</reference>
<proteinExistence type="predicted"/>